<evidence type="ECO:0000256" key="1">
    <source>
        <dbReference type="SAM" id="MobiDB-lite"/>
    </source>
</evidence>
<feature type="region of interest" description="Disordered" evidence="1">
    <location>
        <begin position="1"/>
        <end position="26"/>
    </location>
</feature>
<name>A0A0A8ZUL7_ARUDO</name>
<evidence type="ECO:0000313" key="2">
    <source>
        <dbReference type="EMBL" id="JAD41388.1"/>
    </source>
</evidence>
<dbReference type="EMBL" id="GBRH01256507">
    <property type="protein sequence ID" value="JAD41388.1"/>
    <property type="molecule type" value="Transcribed_RNA"/>
</dbReference>
<dbReference type="AlphaFoldDB" id="A0A0A8ZUL7"/>
<reference evidence="2" key="2">
    <citation type="journal article" date="2015" name="Data Brief">
        <title>Shoot transcriptome of the giant reed, Arundo donax.</title>
        <authorList>
            <person name="Barrero R.A."/>
            <person name="Guerrero F.D."/>
            <person name="Moolhuijzen P."/>
            <person name="Goolsby J.A."/>
            <person name="Tidwell J."/>
            <person name="Bellgard S.E."/>
            <person name="Bellgard M.I."/>
        </authorList>
    </citation>
    <scope>NUCLEOTIDE SEQUENCE</scope>
    <source>
        <tissue evidence="2">Shoot tissue taken approximately 20 cm above the soil surface</tissue>
    </source>
</reference>
<protein>
    <submittedName>
        <fullName evidence="2">Uncharacterized protein</fullName>
    </submittedName>
</protein>
<proteinExistence type="predicted"/>
<sequence length="26" mass="3142">MSRGPAMNGKDNWRPERQTSYEFQQQ</sequence>
<reference evidence="2" key="1">
    <citation type="submission" date="2014-09" db="EMBL/GenBank/DDBJ databases">
        <authorList>
            <person name="Magalhaes I.L.F."/>
            <person name="Oliveira U."/>
            <person name="Santos F.R."/>
            <person name="Vidigal T.H.D.A."/>
            <person name="Brescovit A.D."/>
            <person name="Santos A.J."/>
        </authorList>
    </citation>
    <scope>NUCLEOTIDE SEQUENCE</scope>
    <source>
        <tissue evidence="2">Shoot tissue taken approximately 20 cm above the soil surface</tissue>
    </source>
</reference>
<organism evidence="2">
    <name type="scientific">Arundo donax</name>
    <name type="common">Giant reed</name>
    <name type="synonym">Donax arundinaceus</name>
    <dbReference type="NCBI Taxonomy" id="35708"/>
    <lineage>
        <taxon>Eukaryota</taxon>
        <taxon>Viridiplantae</taxon>
        <taxon>Streptophyta</taxon>
        <taxon>Embryophyta</taxon>
        <taxon>Tracheophyta</taxon>
        <taxon>Spermatophyta</taxon>
        <taxon>Magnoliopsida</taxon>
        <taxon>Liliopsida</taxon>
        <taxon>Poales</taxon>
        <taxon>Poaceae</taxon>
        <taxon>PACMAD clade</taxon>
        <taxon>Arundinoideae</taxon>
        <taxon>Arundineae</taxon>
        <taxon>Arundo</taxon>
    </lineage>
</organism>
<accession>A0A0A8ZUL7</accession>